<evidence type="ECO:0000313" key="3">
    <source>
        <dbReference type="Proteomes" id="UP000198481"/>
    </source>
</evidence>
<reference evidence="3" key="1">
    <citation type="submission" date="2016-10" db="EMBL/GenBank/DDBJ databases">
        <authorList>
            <person name="Varghese N."/>
            <person name="Submissions S."/>
        </authorList>
    </citation>
    <scope>NUCLEOTIDE SEQUENCE [LARGE SCALE GENOMIC DNA]</scope>
    <source>
        <strain evidence="3">LMG 26867</strain>
    </source>
</reference>
<feature type="compositionally biased region" description="Polar residues" evidence="1">
    <location>
        <begin position="130"/>
        <end position="146"/>
    </location>
</feature>
<accession>A0A1H1X824</accession>
<evidence type="ECO:0000256" key="1">
    <source>
        <dbReference type="SAM" id="MobiDB-lite"/>
    </source>
</evidence>
<organism evidence="2 3">
    <name type="scientific">Pseudomonas prosekii</name>
    <dbReference type="NCBI Taxonomy" id="1148509"/>
    <lineage>
        <taxon>Bacteria</taxon>
        <taxon>Pseudomonadati</taxon>
        <taxon>Pseudomonadota</taxon>
        <taxon>Gammaproteobacteria</taxon>
        <taxon>Pseudomonadales</taxon>
        <taxon>Pseudomonadaceae</taxon>
        <taxon>Pseudomonas</taxon>
    </lineage>
</organism>
<dbReference type="AlphaFoldDB" id="A0A1H1X824"/>
<proteinExistence type="predicted"/>
<protein>
    <submittedName>
        <fullName evidence="2">Uncharacterized protein</fullName>
    </submittedName>
</protein>
<feature type="compositionally biased region" description="Polar residues" evidence="1">
    <location>
        <begin position="54"/>
        <end position="74"/>
    </location>
</feature>
<gene>
    <name evidence="2" type="ORF">SAMN05216222_2992</name>
</gene>
<evidence type="ECO:0000313" key="2">
    <source>
        <dbReference type="EMBL" id="SDT05477.1"/>
    </source>
</evidence>
<name>A0A1H1X824_9PSED</name>
<dbReference type="EMBL" id="LT629762">
    <property type="protein sequence ID" value="SDT05477.1"/>
    <property type="molecule type" value="Genomic_DNA"/>
</dbReference>
<feature type="region of interest" description="Disordered" evidence="1">
    <location>
        <begin position="130"/>
        <end position="167"/>
    </location>
</feature>
<feature type="region of interest" description="Disordered" evidence="1">
    <location>
        <begin position="54"/>
        <end position="89"/>
    </location>
</feature>
<feature type="compositionally biased region" description="Polar residues" evidence="1">
    <location>
        <begin position="205"/>
        <end position="224"/>
    </location>
</feature>
<feature type="region of interest" description="Disordered" evidence="1">
    <location>
        <begin position="205"/>
        <end position="241"/>
    </location>
</feature>
<dbReference type="Proteomes" id="UP000198481">
    <property type="component" value="Chromosome I"/>
</dbReference>
<dbReference type="STRING" id="1148509.SAMN05216222_2992"/>
<sequence>MGERGKGSRSPCCSNPEFDSISSVAKYQKNNSVSPLYPLRRGGKGADLHAVQTLSSTRFPRSQNIKKTTRSVPSTHWEEGKGSRSPCCSNPEFDSISSVAKYQKNNSVSPLYPLGRGGKGADLPAVQTMSSTRFPRSQNIKKQLGQSPLPRGERGKGSRSPCCSNPEFDSISSVAKYQKNNSVSPLYHLGRGGKGADLHAVQTLSSTRFPRSQNIKKTTRSAPSTPWGEWEREPISMLFKP</sequence>